<evidence type="ECO:0000256" key="3">
    <source>
        <dbReference type="ARBA" id="ARBA00022840"/>
    </source>
</evidence>
<dbReference type="PANTHER" id="PTHR12169:SF6">
    <property type="entry name" value="AFG1-LIKE ATPASE"/>
    <property type="match status" value="1"/>
</dbReference>
<protein>
    <recommendedName>
        <fullName evidence="6">AFG1-like ATPase</fullName>
    </recommendedName>
</protein>
<dbReference type="SUPFAM" id="SSF52540">
    <property type="entry name" value="P-loop containing nucleoside triphosphate hydrolases"/>
    <property type="match status" value="1"/>
</dbReference>
<dbReference type="Gene3D" id="3.40.50.300">
    <property type="entry name" value="P-loop containing nucleotide triphosphate hydrolases"/>
    <property type="match status" value="1"/>
</dbReference>
<evidence type="ECO:0008006" key="6">
    <source>
        <dbReference type="Google" id="ProtNLM"/>
    </source>
</evidence>
<comment type="caution">
    <text evidence="4">The sequence shown here is derived from an EMBL/GenBank/DDBJ whole genome shotgun (WGS) entry which is preliminary data.</text>
</comment>
<dbReference type="NCBIfam" id="NF040713">
    <property type="entry name" value="ZapE"/>
    <property type="match status" value="1"/>
</dbReference>
<sequence length="412" mass="45685">MSTSLLKAYRRLVDSGRLQSNPNQAALLESLAALQSQLARPSHGVEGLYIYGSVGTGKSRLADLFTATLPDAVTRRRTHFHEFMLDVHRRLHHARNASDFVGDPLVRIGQEMARESRLLCFDEFQVSDIADAMILKRLFGGIWSAGGVLVSTSNRHPDQLFENGLNRALFLPFVEDLKRKCRVWKLGGEEDYRLSPTAEREDVYFTDKPAFEASLAKATTQTLPTLVTVPVMMSRVLQVMAYEGRDSPRRAVVCGTFEELCERNLGAADYHALCNTANSLYISGIRQFGRNQTDLDYVRRFVTLIDVAYERKTKVVCLAECPLTELFSNVAPAVASELRRTLSVRKEGGSSSSMNSTFIGDTEWSATGLQSASLATGGAGETDARFAIGRAISRLAEMGRKDYGFVDPIHRN</sequence>
<accession>A0AAV9JFI1</accession>
<dbReference type="PANTHER" id="PTHR12169">
    <property type="entry name" value="ATPASE N2B"/>
    <property type="match status" value="1"/>
</dbReference>
<dbReference type="GO" id="GO:0005739">
    <property type="term" value="C:mitochondrion"/>
    <property type="evidence" value="ECO:0007669"/>
    <property type="project" value="TreeGrafter"/>
</dbReference>
<dbReference type="InterPro" id="IPR027417">
    <property type="entry name" value="P-loop_NTPase"/>
</dbReference>
<proteinExistence type="inferred from homology"/>
<comment type="similarity">
    <text evidence="1">Belongs to the AFG1 ATPase family.</text>
</comment>
<name>A0AAV9JFI1_9PEZI</name>
<reference evidence="4 5" key="1">
    <citation type="submission" date="2021-11" db="EMBL/GenBank/DDBJ databases">
        <title>Black yeast isolated from Biological Soil Crust.</title>
        <authorList>
            <person name="Kurbessoian T."/>
        </authorList>
    </citation>
    <scope>NUCLEOTIDE SEQUENCE [LARGE SCALE GENOMIC DNA]</scope>
    <source>
        <strain evidence="4 5">CCFEE 5522</strain>
    </source>
</reference>
<keyword evidence="5" id="KW-1185">Reference proteome</keyword>
<keyword evidence="2" id="KW-0547">Nucleotide-binding</keyword>
<evidence type="ECO:0000313" key="5">
    <source>
        <dbReference type="Proteomes" id="UP001324427"/>
    </source>
</evidence>
<dbReference type="InterPro" id="IPR005654">
    <property type="entry name" value="ATPase_AFG1-like"/>
</dbReference>
<evidence type="ECO:0000313" key="4">
    <source>
        <dbReference type="EMBL" id="KAK4543549.1"/>
    </source>
</evidence>
<dbReference type="EMBL" id="JAVFHQ010000031">
    <property type="protein sequence ID" value="KAK4543549.1"/>
    <property type="molecule type" value="Genomic_DNA"/>
</dbReference>
<dbReference type="AlphaFoldDB" id="A0AAV9JFI1"/>
<organism evidence="4 5">
    <name type="scientific">Oleoguttula mirabilis</name>
    <dbReference type="NCBI Taxonomy" id="1507867"/>
    <lineage>
        <taxon>Eukaryota</taxon>
        <taxon>Fungi</taxon>
        <taxon>Dikarya</taxon>
        <taxon>Ascomycota</taxon>
        <taxon>Pezizomycotina</taxon>
        <taxon>Dothideomycetes</taxon>
        <taxon>Dothideomycetidae</taxon>
        <taxon>Mycosphaerellales</taxon>
        <taxon>Teratosphaeriaceae</taxon>
        <taxon>Oleoguttula</taxon>
    </lineage>
</organism>
<dbReference type="GO" id="GO:0016887">
    <property type="term" value="F:ATP hydrolysis activity"/>
    <property type="evidence" value="ECO:0007669"/>
    <property type="project" value="InterPro"/>
</dbReference>
<keyword evidence="3" id="KW-0067">ATP-binding</keyword>
<evidence type="ECO:0000256" key="2">
    <source>
        <dbReference type="ARBA" id="ARBA00022741"/>
    </source>
</evidence>
<evidence type="ECO:0000256" key="1">
    <source>
        <dbReference type="ARBA" id="ARBA00010322"/>
    </source>
</evidence>
<dbReference type="GO" id="GO:0005524">
    <property type="term" value="F:ATP binding"/>
    <property type="evidence" value="ECO:0007669"/>
    <property type="project" value="UniProtKB-KW"/>
</dbReference>
<gene>
    <name evidence="4" type="ORF">LTR36_005444</name>
</gene>
<dbReference type="Proteomes" id="UP001324427">
    <property type="component" value="Unassembled WGS sequence"/>
</dbReference>
<dbReference type="Pfam" id="PF03969">
    <property type="entry name" value="AFG1_ATPase"/>
    <property type="match status" value="1"/>
</dbReference>